<organism evidence="2 3">
    <name type="scientific">Paxillus involutus ATCC 200175</name>
    <dbReference type="NCBI Taxonomy" id="664439"/>
    <lineage>
        <taxon>Eukaryota</taxon>
        <taxon>Fungi</taxon>
        <taxon>Dikarya</taxon>
        <taxon>Basidiomycota</taxon>
        <taxon>Agaricomycotina</taxon>
        <taxon>Agaricomycetes</taxon>
        <taxon>Agaricomycetidae</taxon>
        <taxon>Boletales</taxon>
        <taxon>Paxilineae</taxon>
        <taxon>Paxillaceae</taxon>
        <taxon>Paxillus</taxon>
    </lineage>
</organism>
<feature type="compositionally biased region" description="Polar residues" evidence="1">
    <location>
        <begin position="21"/>
        <end position="32"/>
    </location>
</feature>
<dbReference type="HOGENOM" id="CLU_2171831_0_0_1"/>
<keyword evidence="3" id="KW-1185">Reference proteome</keyword>
<accession>A0A0C9TSW6</accession>
<dbReference type="Proteomes" id="UP000053647">
    <property type="component" value="Unassembled WGS sequence"/>
</dbReference>
<name>A0A0C9TSW6_PAXIN</name>
<protein>
    <submittedName>
        <fullName evidence="2">Uncharacterized protein</fullName>
    </submittedName>
</protein>
<dbReference type="AlphaFoldDB" id="A0A0C9TSW6"/>
<evidence type="ECO:0000313" key="2">
    <source>
        <dbReference type="EMBL" id="KIJ10962.1"/>
    </source>
</evidence>
<gene>
    <name evidence="2" type="ORF">PAXINDRAFT_16114</name>
</gene>
<evidence type="ECO:0000256" key="1">
    <source>
        <dbReference type="SAM" id="MobiDB-lite"/>
    </source>
</evidence>
<feature type="region of interest" description="Disordered" evidence="1">
    <location>
        <begin position="1"/>
        <end position="110"/>
    </location>
</feature>
<dbReference type="EMBL" id="KN819391">
    <property type="protein sequence ID" value="KIJ10962.1"/>
    <property type="molecule type" value="Genomic_DNA"/>
</dbReference>
<sequence>MNQPHRDITRCGYNAPDAPSQHPNASHTTQAPHPSGRRPTHHPDRAPMTSDAPPEAQTCRPPPGHLTCQDDDPHASQTAPPWPQTPLPEPKRVAHHLHTSASPLPPPSLA</sequence>
<evidence type="ECO:0000313" key="3">
    <source>
        <dbReference type="Proteomes" id="UP000053647"/>
    </source>
</evidence>
<reference evidence="3" key="2">
    <citation type="submission" date="2015-01" db="EMBL/GenBank/DDBJ databases">
        <title>Evolutionary Origins and Diversification of the Mycorrhizal Mutualists.</title>
        <authorList>
            <consortium name="DOE Joint Genome Institute"/>
            <consortium name="Mycorrhizal Genomics Consortium"/>
            <person name="Kohler A."/>
            <person name="Kuo A."/>
            <person name="Nagy L.G."/>
            <person name="Floudas D."/>
            <person name="Copeland A."/>
            <person name="Barry K.W."/>
            <person name="Cichocki N."/>
            <person name="Veneault-Fourrey C."/>
            <person name="LaButti K."/>
            <person name="Lindquist E.A."/>
            <person name="Lipzen A."/>
            <person name="Lundell T."/>
            <person name="Morin E."/>
            <person name="Murat C."/>
            <person name="Riley R."/>
            <person name="Ohm R."/>
            <person name="Sun H."/>
            <person name="Tunlid A."/>
            <person name="Henrissat B."/>
            <person name="Grigoriev I.V."/>
            <person name="Hibbett D.S."/>
            <person name="Martin F."/>
        </authorList>
    </citation>
    <scope>NUCLEOTIDE SEQUENCE [LARGE SCALE GENOMIC DNA]</scope>
    <source>
        <strain evidence="3">ATCC 200175</strain>
    </source>
</reference>
<proteinExistence type="predicted"/>
<reference evidence="2 3" key="1">
    <citation type="submission" date="2014-06" db="EMBL/GenBank/DDBJ databases">
        <authorList>
            <consortium name="DOE Joint Genome Institute"/>
            <person name="Kuo A."/>
            <person name="Kohler A."/>
            <person name="Nagy L.G."/>
            <person name="Floudas D."/>
            <person name="Copeland A."/>
            <person name="Barry K.W."/>
            <person name="Cichocki N."/>
            <person name="Veneault-Fourrey C."/>
            <person name="LaButti K."/>
            <person name="Lindquist E.A."/>
            <person name="Lipzen A."/>
            <person name="Lundell T."/>
            <person name="Morin E."/>
            <person name="Murat C."/>
            <person name="Sun H."/>
            <person name="Tunlid A."/>
            <person name="Henrissat B."/>
            <person name="Grigoriev I.V."/>
            <person name="Hibbett D.S."/>
            <person name="Martin F."/>
            <person name="Nordberg H.P."/>
            <person name="Cantor M.N."/>
            <person name="Hua S.X."/>
        </authorList>
    </citation>
    <scope>NUCLEOTIDE SEQUENCE [LARGE SCALE GENOMIC DNA]</scope>
    <source>
        <strain evidence="2 3">ATCC 200175</strain>
    </source>
</reference>